<dbReference type="EMBL" id="JACHXF010000017">
    <property type="protein sequence ID" value="MBB3099069.1"/>
    <property type="molecule type" value="Genomic_DNA"/>
</dbReference>
<comment type="caution">
    <text evidence="1">The sequence shown here is derived from an EMBL/GenBank/DDBJ whole genome shotgun (WGS) entry which is preliminary data.</text>
</comment>
<dbReference type="AlphaFoldDB" id="A0A7W5FHX0"/>
<dbReference type="RefSeq" id="WP_183225146.1">
    <property type="nucleotide sequence ID" value="NZ_BMPW01000020.1"/>
</dbReference>
<sequence>MPHSEQATAVLTANEPKDGTVLLVRSGDEWKVIERDDALSRDYDPQDHWFDVTTEAIGDSDPMALHQHVKYADAVYALGEKLAEFR</sequence>
<protein>
    <submittedName>
        <fullName evidence="1">Uncharacterized protein</fullName>
    </submittedName>
</protein>
<reference evidence="1 2" key="1">
    <citation type="submission" date="2020-08" db="EMBL/GenBank/DDBJ databases">
        <title>Genomic Encyclopedia of Type Strains, Phase III (KMG-III): the genomes of soil and plant-associated and newly described type strains.</title>
        <authorList>
            <person name="Whitman W."/>
        </authorList>
    </citation>
    <scope>NUCLEOTIDE SEQUENCE [LARGE SCALE GENOMIC DNA]</scope>
    <source>
        <strain evidence="1 2">CECT 3287</strain>
    </source>
</reference>
<dbReference type="Proteomes" id="UP000590749">
    <property type="component" value="Unassembled WGS sequence"/>
</dbReference>
<organism evidence="1 2">
    <name type="scientific">Actinoplanes campanulatus</name>
    <dbReference type="NCBI Taxonomy" id="113559"/>
    <lineage>
        <taxon>Bacteria</taxon>
        <taxon>Bacillati</taxon>
        <taxon>Actinomycetota</taxon>
        <taxon>Actinomycetes</taxon>
        <taxon>Micromonosporales</taxon>
        <taxon>Micromonosporaceae</taxon>
        <taxon>Actinoplanes</taxon>
    </lineage>
</organism>
<evidence type="ECO:0000313" key="2">
    <source>
        <dbReference type="Proteomes" id="UP000590749"/>
    </source>
</evidence>
<keyword evidence="2" id="KW-1185">Reference proteome</keyword>
<gene>
    <name evidence="1" type="ORF">FHR83_006775</name>
</gene>
<evidence type="ECO:0000313" key="1">
    <source>
        <dbReference type="EMBL" id="MBB3099069.1"/>
    </source>
</evidence>
<name>A0A7W5FHX0_9ACTN</name>
<proteinExistence type="predicted"/>
<accession>A0A7W5FHX0</accession>